<dbReference type="Gene3D" id="3.30.70.80">
    <property type="entry name" value="Peptidase S8 propeptide/proteinase inhibitor I9"/>
    <property type="match status" value="1"/>
</dbReference>
<feature type="active site" description="Charge relay system" evidence="5">
    <location>
        <position position="345"/>
    </location>
</feature>
<accession>A0A7W8BSI9</accession>
<dbReference type="GO" id="GO:0006508">
    <property type="term" value="P:proteolysis"/>
    <property type="evidence" value="ECO:0007669"/>
    <property type="project" value="UniProtKB-KW"/>
</dbReference>
<dbReference type="CDD" id="cd04077">
    <property type="entry name" value="Peptidases_S8_PCSK9_ProteinaseK_like"/>
    <property type="match status" value="1"/>
</dbReference>
<dbReference type="PROSITE" id="PS00136">
    <property type="entry name" value="SUBTILASE_ASP"/>
    <property type="match status" value="1"/>
</dbReference>
<dbReference type="SUPFAM" id="SSF52743">
    <property type="entry name" value="Subtilisin-like"/>
    <property type="match status" value="1"/>
</dbReference>
<evidence type="ECO:0000313" key="11">
    <source>
        <dbReference type="Proteomes" id="UP000568022"/>
    </source>
</evidence>
<dbReference type="AlphaFoldDB" id="A0A7W8BSI9"/>
<evidence type="ECO:0000256" key="4">
    <source>
        <dbReference type="ARBA" id="ARBA00022825"/>
    </source>
</evidence>
<feature type="domain" description="Peptidase S8/S53" evidence="8">
    <location>
        <begin position="151"/>
        <end position="379"/>
    </location>
</feature>
<dbReference type="InterPro" id="IPR023828">
    <property type="entry name" value="Peptidase_S8_Ser-AS"/>
</dbReference>
<feature type="active site" description="Charge relay system" evidence="5">
    <location>
        <position position="193"/>
    </location>
</feature>
<dbReference type="InterPro" id="IPR036852">
    <property type="entry name" value="Peptidase_S8/S53_dom_sf"/>
</dbReference>
<evidence type="ECO:0000256" key="7">
    <source>
        <dbReference type="SAM" id="SignalP"/>
    </source>
</evidence>
<reference evidence="10 11" key="1">
    <citation type="submission" date="2020-08" db="EMBL/GenBank/DDBJ databases">
        <title>Genomic Encyclopedia of Type Strains, Phase III (KMG-III): the genomes of soil and plant-associated and newly described type strains.</title>
        <authorList>
            <person name="Whitman W."/>
        </authorList>
    </citation>
    <scope>NUCLEOTIDE SEQUENCE [LARGE SCALE GENOMIC DNA]</scope>
    <source>
        <strain evidence="10 11">CECT 3226</strain>
    </source>
</reference>
<dbReference type="Gene3D" id="3.40.50.200">
    <property type="entry name" value="Peptidase S8/S53 domain"/>
    <property type="match status" value="1"/>
</dbReference>
<feature type="signal peptide" evidence="7">
    <location>
        <begin position="1"/>
        <end position="33"/>
    </location>
</feature>
<sequence length="400" mass="41056">MARTRTRRLRRAGVITAVLCTAAVSAATLPAHAAPQGRILGAGAPGSVAGSYLVTLKEGTAARSPAGKDLAATYGARISHTYGTVLNGYAVRADARQAGRLAADPRVASVTQDTRVALDHTQENPPSWGLDRIDQHDLPLNEHYTWPESAGAGVTVHVIDTGVRTTHQDFAGRARHGWDFVQNDRTAQDGNGHGTHVAGIIAGTSYGVAKKARIVSVRVLDDTGAGTTARVIAGIDWVTRNARKPAVANLSLGGFHNAQLNAAVRTSIASGVTYTVAAGNEGMPAALYSPAGVRQAVTVGATDRQDKKPAFSNHGSAVDLFAPGVSITSASAASDTARVAYSGTSMASPHAAGAAALYLAGHRRATPAQVANALVKGAVSGKVTGRGLGSPNRLLQVPRS</sequence>
<dbReference type="PANTHER" id="PTHR43806:SF11">
    <property type="entry name" value="CEREVISIN-RELATED"/>
    <property type="match status" value="1"/>
</dbReference>
<evidence type="ECO:0000256" key="3">
    <source>
        <dbReference type="ARBA" id="ARBA00022801"/>
    </source>
</evidence>
<dbReference type="EMBL" id="JACHJE010000009">
    <property type="protein sequence ID" value="MBB5127333.1"/>
    <property type="molecule type" value="Genomic_DNA"/>
</dbReference>
<dbReference type="SUPFAM" id="SSF54897">
    <property type="entry name" value="Protease propeptides/inhibitors"/>
    <property type="match status" value="1"/>
</dbReference>
<comment type="similarity">
    <text evidence="1 5 6">Belongs to the peptidase S8 family.</text>
</comment>
<evidence type="ECO:0000256" key="6">
    <source>
        <dbReference type="RuleBase" id="RU003355"/>
    </source>
</evidence>
<proteinExistence type="inferred from homology"/>
<dbReference type="InterPro" id="IPR010259">
    <property type="entry name" value="S8pro/Inhibitor_I9"/>
</dbReference>
<comment type="caution">
    <text evidence="10">The sequence shown here is derived from an EMBL/GenBank/DDBJ whole genome shotgun (WGS) entry which is preliminary data.</text>
</comment>
<dbReference type="InterPro" id="IPR000209">
    <property type="entry name" value="Peptidase_S8/S53_dom"/>
</dbReference>
<evidence type="ECO:0000256" key="5">
    <source>
        <dbReference type="PROSITE-ProRule" id="PRU01240"/>
    </source>
</evidence>
<dbReference type="PRINTS" id="PR00723">
    <property type="entry name" value="SUBTILISIN"/>
</dbReference>
<dbReference type="FunFam" id="3.40.50.200:FF:000014">
    <property type="entry name" value="Proteinase K"/>
    <property type="match status" value="1"/>
</dbReference>
<dbReference type="InterPro" id="IPR037045">
    <property type="entry name" value="S8pro/Inhibitor_I9_sf"/>
</dbReference>
<dbReference type="Pfam" id="PF00082">
    <property type="entry name" value="Peptidase_S8"/>
    <property type="match status" value="1"/>
</dbReference>
<keyword evidence="2 5" id="KW-0645">Protease</keyword>
<dbReference type="PROSITE" id="PS51892">
    <property type="entry name" value="SUBTILASE"/>
    <property type="match status" value="1"/>
</dbReference>
<dbReference type="InterPro" id="IPR015500">
    <property type="entry name" value="Peptidase_S8_subtilisin-rel"/>
</dbReference>
<keyword evidence="7" id="KW-0732">Signal</keyword>
<dbReference type="InterPro" id="IPR023827">
    <property type="entry name" value="Peptidase_S8_Asp-AS"/>
</dbReference>
<dbReference type="GO" id="GO:0005615">
    <property type="term" value="C:extracellular space"/>
    <property type="evidence" value="ECO:0007669"/>
    <property type="project" value="TreeGrafter"/>
</dbReference>
<feature type="domain" description="Inhibitor I9" evidence="9">
    <location>
        <begin position="72"/>
        <end position="118"/>
    </location>
</feature>
<feature type="active site" description="Charge relay system" evidence="5">
    <location>
        <position position="160"/>
    </location>
</feature>
<gene>
    <name evidence="10" type="ORF">FHS32_004081</name>
</gene>
<evidence type="ECO:0000259" key="8">
    <source>
        <dbReference type="Pfam" id="PF00082"/>
    </source>
</evidence>
<evidence type="ECO:0000259" key="9">
    <source>
        <dbReference type="Pfam" id="PF05922"/>
    </source>
</evidence>
<evidence type="ECO:0000256" key="2">
    <source>
        <dbReference type="ARBA" id="ARBA00022670"/>
    </source>
</evidence>
<keyword evidence="11" id="KW-1185">Reference proteome</keyword>
<dbReference type="InterPro" id="IPR050131">
    <property type="entry name" value="Peptidase_S8_subtilisin-like"/>
</dbReference>
<dbReference type="PANTHER" id="PTHR43806">
    <property type="entry name" value="PEPTIDASE S8"/>
    <property type="match status" value="1"/>
</dbReference>
<feature type="chain" id="PRO_5031147461" evidence="7">
    <location>
        <begin position="34"/>
        <end position="400"/>
    </location>
</feature>
<dbReference type="PROSITE" id="PS00137">
    <property type="entry name" value="SUBTILASE_HIS"/>
    <property type="match status" value="1"/>
</dbReference>
<dbReference type="PROSITE" id="PS00138">
    <property type="entry name" value="SUBTILASE_SER"/>
    <property type="match status" value="1"/>
</dbReference>
<organism evidence="10 11">
    <name type="scientific">Streptomyces griseoloalbus</name>
    <dbReference type="NCBI Taxonomy" id="67303"/>
    <lineage>
        <taxon>Bacteria</taxon>
        <taxon>Bacillati</taxon>
        <taxon>Actinomycetota</taxon>
        <taxon>Actinomycetes</taxon>
        <taxon>Kitasatosporales</taxon>
        <taxon>Streptomycetaceae</taxon>
        <taxon>Streptomyces</taxon>
    </lineage>
</organism>
<name>A0A7W8BSI9_9ACTN</name>
<dbReference type="Pfam" id="PF05922">
    <property type="entry name" value="Inhibitor_I9"/>
    <property type="match status" value="1"/>
</dbReference>
<protein>
    <submittedName>
        <fullName evidence="10">Subtilisin family serine protease</fullName>
    </submittedName>
</protein>
<keyword evidence="3 5" id="KW-0378">Hydrolase</keyword>
<dbReference type="GO" id="GO:0004252">
    <property type="term" value="F:serine-type endopeptidase activity"/>
    <property type="evidence" value="ECO:0007669"/>
    <property type="project" value="UniProtKB-UniRule"/>
</dbReference>
<evidence type="ECO:0000256" key="1">
    <source>
        <dbReference type="ARBA" id="ARBA00011073"/>
    </source>
</evidence>
<dbReference type="Proteomes" id="UP000568022">
    <property type="component" value="Unassembled WGS sequence"/>
</dbReference>
<dbReference type="InterPro" id="IPR022398">
    <property type="entry name" value="Peptidase_S8_His-AS"/>
</dbReference>
<dbReference type="InterPro" id="IPR034193">
    <property type="entry name" value="PCSK9_ProteinaseK-like"/>
</dbReference>
<keyword evidence="4 5" id="KW-0720">Serine protease</keyword>
<evidence type="ECO:0000313" key="10">
    <source>
        <dbReference type="EMBL" id="MBB5127333.1"/>
    </source>
</evidence>